<dbReference type="EMBL" id="OX459119">
    <property type="protein sequence ID" value="CAI9096155.1"/>
    <property type="molecule type" value="Genomic_DNA"/>
</dbReference>
<dbReference type="Proteomes" id="UP001161247">
    <property type="component" value="Chromosome 2"/>
</dbReference>
<dbReference type="SMART" id="SM01037">
    <property type="entry name" value="Bet_v_1"/>
    <property type="match status" value="1"/>
</dbReference>
<dbReference type="Pfam" id="PF00407">
    <property type="entry name" value="Bet_v_1"/>
    <property type="match status" value="1"/>
</dbReference>
<dbReference type="InterPro" id="IPR051761">
    <property type="entry name" value="MLP-like_ligand-binding"/>
</dbReference>
<organism evidence="2 3">
    <name type="scientific">Oldenlandia corymbosa var. corymbosa</name>
    <dbReference type="NCBI Taxonomy" id="529605"/>
    <lineage>
        <taxon>Eukaryota</taxon>
        <taxon>Viridiplantae</taxon>
        <taxon>Streptophyta</taxon>
        <taxon>Embryophyta</taxon>
        <taxon>Tracheophyta</taxon>
        <taxon>Spermatophyta</taxon>
        <taxon>Magnoliopsida</taxon>
        <taxon>eudicotyledons</taxon>
        <taxon>Gunneridae</taxon>
        <taxon>Pentapetalae</taxon>
        <taxon>asterids</taxon>
        <taxon>lamiids</taxon>
        <taxon>Gentianales</taxon>
        <taxon>Rubiaceae</taxon>
        <taxon>Rubioideae</taxon>
        <taxon>Spermacoceae</taxon>
        <taxon>Hedyotis-Oldenlandia complex</taxon>
        <taxon>Oldenlandia</taxon>
    </lineage>
</organism>
<dbReference type="GO" id="GO:0006952">
    <property type="term" value="P:defense response"/>
    <property type="evidence" value="ECO:0007669"/>
    <property type="project" value="InterPro"/>
</dbReference>
<gene>
    <name evidence="2" type="ORF">OLC1_LOCUS6978</name>
</gene>
<dbReference type="CDD" id="cd07816">
    <property type="entry name" value="Bet_v1-like"/>
    <property type="match status" value="1"/>
</dbReference>
<dbReference type="InterPro" id="IPR000916">
    <property type="entry name" value="Bet_v_I/MLP"/>
</dbReference>
<proteinExistence type="predicted"/>
<evidence type="ECO:0000259" key="1">
    <source>
        <dbReference type="SMART" id="SM01037"/>
    </source>
</evidence>
<keyword evidence="3" id="KW-1185">Reference proteome</keyword>
<reference evidence="2" key="1">
    <citation type="submission" date="2023-03" db="EMBL/GenBank/DDBJ databases">
        <authorList>
            <person name="Julca I."/>
        </authorList>
    </citation>
    <scope>NUCLEOTIDE SEQUENCE</scope>
</reference>
<protein>
    <submittedName>
        <fullName evidence="2">OLC1v1032238C1</fullName>
    </submittedName>
</protein>
<dbReference type="InterPro" id="IPR023393">
    <property type="entry name" value="START-like_dom_sf"/>
</dbReference>
<accession>A0AAV1CLC0</accession>
<name>A0AAV1CLC0_OLDCO</name>
<dbReference type="PANTHER" id="PTHR31907">
    <property type="entry name" value="MLP-LIKE PROTEIN 423"/>
    <property type="match status" value="1"/>
</dbReference>
<dbReference type="AlphaFoldDB" id="A0AAV1CLC0"/>
<evidence type="ECO:0000313" key="3">
    <source>
        <dbReference type="Proteomes" id="UP001161247"/>
    </source>
</evidence>
<sequence length="154" mass="17317">MGLKGKMIGQTVVKHSGVGDVFHDLFSKRPHDLTIASPDKIQGFAQLEGGIGAVGSMIFWNYTHDGKERVAKQIIEEVDEVKQSIKFRMIEGDLLELYKTFVITYHVDTDGEDNLVTWTMEYEKLDELGPHPGTLLAFALHLIEDIEAHHLNQA</sequence>
<dbReference type="SUPFAM" id="SSF55961">
    <property type="entry name" value="Bet v1-like"/>
    <property type="match status" value="1"/>
</dbReference>
<feature type="domain" description="Bet v I/Major latex protein" evidence="1">
    <location>
        <begin position="2"/>
        <end position="153"/>
    </location>
</feature>
<evidence type="ECO:0000313" key="2">
    <source>
        <dbReference type="EMBL" id="CAI9096155.1"/>
    </source>
</evidence>
<dbReference type="Gene3D" id="3.30.530.20">
    <property type="match status" value="1"/>
</dbReference>